<dbReference type="GO" id="GO:0005829">
    <property type="term" value="C:cytosol"/>
    <property type="evidence" value="ECO:0007669"/>
    <property type="project" value="TreeGrafter"/>
</dbReference>
<evidence type="ECO:0000259" key="2">
    <source>
        <dbReference type="PROSITE" id="PS50943"/>
    </source>
</evidence>
<organism evidence="3 4">
    <name type="scientific">Micromonospora siamensis</name>
    <dbReference type="NCBI Taxonomy" id="299152"/>
    <lineage>
        <taxon>Bacteria</taxon>
        <taxon>Bacillati</taxon>
        <taxon>Actinomycetota</taxon>
        <taxon>Actinomycetes</taxon>
        <taxon>Micromonosporales</taxon>
        <taxon>Micromonosporaceae</taxon>
        <taxon>Micromonospora</taxon>
    </lineage>
</organism>
<name>A0A1C5H8U8_9ACTN</name>
<dbReference type="GO" id="GO:0003700">
    <property type="term" value="F:DNA-binding transcription factor activity"/>
    <property type="evidence" value="ECO:0007669"/>
    <property type="project" value="TreeGrafter"/>
</dbReference>
<dbReference type="Gene3D" id="1.10.260.40">
    <property type="entry name" value="lambda repressor-like DNA-binding domains"/>
    <property type="match status" value="1"/>
</dbReference>
<dbReference type="SUPFAM" id="SSF48452">
    <property type="entry name" value="TPR-like"/>
    <property type="match status" value="1"/>
</dbReference>
<dbReference type="InterPro" id="IPR001387">
    <property type="entry name" value="Cro/C1-type_HTH"/>
</dbReference>
<dbReference type="InterPro" id="IPR010982">
    <property type="entry name" value="Lambda_DNA-bd_dom_sf"/>
</dbReference>
<accession>A0A1C5H8U8</accession>
<dbReference type="SMART" id="SM00530">
    <property type="entry name" value="HTH_XRE"/>
    <property type="match status" value="1"/>
</dbReference>
<dbReference type="InterPro" id="IPR011990">
    <property type="entry name" value="TPR-like_helical_dom_sf"/>
</dbReference>
<dbReference type="AlphaFoldDB" id="A0A1C5H8U8"/>
<dbReference type="CDD" id="cd00093">
    <property type="entry name" value="HTH_XRE"/>
    <property type="match status" value="1"/>
</dbReference>
<sequence>MSEPLEQPEFGQRLRALRRERGLSQADVVGPGMSAAYLSRLESGARPPTARAVQYLAEKLELPLSAFSAEQPDDLSTVLATITSSEDGDTVEPIMSAVRADGQAAAATRWQALWILARLQIKQGRHGEALKTLDALAELSTEVASPELEIRARNQLARCQRSLGNVAAARASALQAHALVTAHEVPASDVARTLMTLVSIEAEAGHSAEAHVHIAMLDAIIPDLPVVLRVEALWTTATVLTREGDHKGSAELLERALDELDSRDDLTLWLRLRLAAASLYLQMRQPDTGEAQRRLVQAESALDLVGTPRLAEEFAFLHALLAFHQGLLDLAGERSEELAGRTRYLSFRDRIRLDLLRNQVRLIRGDRAAAIAELRGLAVQAQEAGYSDLAADIWRTLADLL</sequence>
<dbReference type="PROSITE" id="PS50943">
    <property type="entry name" value="HTH_CROC1"/>
    <property type="match status" value="1"/>
</dbReference>
<dbReference type="Proteomes" id="UP000198210">
    <property type="component" value="Chromosome I"/>
</dbReference>
<keyword evidence="4" id="KW-1185">Reference proteome</keyword>
<dbReference type="EMBL" id="LT607751">
    <property type="protein sequence ID" value="SCG42456.1"/>
    <property type="molecule type" value="Genomic_DNA"/>
</dbReference>
<dbReference type="SUPFAM" id="SSF47413">
    <property type="entry name" value="lambda repressor-like DNA-binding domains"/>
    <property type="match status" value="1"/>
</dbReference>
<dbReference type="PANTHER" id="PTHR46797">
    <property type="entry name" value="HTH-TYPE TRANSCRIPTIONAL REGULATOR"/>
    <property type="match status" value="1"/>
</dbReference>
<reference evidence="3 4" key="1">
    <citation type="submission" date="2016-06" db="EMBL/GenBank/DDBJ databases">
        <authorList>
            <person name="Kjaerup R.B."/>
            <person name="Dalgaard T.S."/>
            <person name="Juul-Madsen H.R."/>
        </authorList>
    </citation>
    <scope>NUCLEOTIDE SEQUENCE [LARGE SCALE GENOMIC DNA]</scope>
    <source>
        <strain evidence="3 4">DSM 45097</strain>
    </source>
</reference>
<proteinExistence type="predicted"/>
<dbReference type="InterPro" id="IPR050807">
    <property type="entry name" value="TransReg_Diox_bact_type"/>
</dbReference>
<gene>
    <name evidence="3" type="ORF">GA0074704_1273</name>
</gene>
<protein>
    <submittedName>
        <fullName evidence="3">Helix-turn-helix domain-containing protein</fullName>
    </submittedName>
</protein>
<feature type="domain" description="HTH cro/C1-type" evidence="2">
    <location>
        <begin position="14"/>
        <end position="67"/>
    </location>
</feature>
<dbReference type="PANTHER" id="PTHR46797:SF1">
    <property type="entry name" value="METHYLPHOSPHONATE SYNTHASE"/>
    <property type="match status" value="1"/>
</dbReference>
<evidence type="ECO:0000256" key="1">
    <source>
        <dbReference type="ARBA" id="ARBA00023125"/>
    </source>
</evidence>
<evidence type="ECO:0000313" key="3">
    <source>
        <dbReference type="EMBL" id="SCG42456.1"/>
    </source>
</evidence>
<dbReference type="Gene3D" id="1.25.40.10">
    <property type="entry name" value="Tetratricopeptide repeat domain"/>
    <property type="match status" value="1"/>
</dbReference>
<dbReference type="RefSeq" id="WP_172880442.1">
    <property type="nucleotide sequence ID" value="NZ_JBHLYF010000014.1"/>
</dbReference>
<dbReference type="GO" id="GO:0003677">
    <property type="term" value="F:DNA binding"/>
    <property type="evidence" value="ECO:0007669"/>
    <property type="project" value="UniProtKB-KW"/>
</dbReference>
<keyword evidence="1" id="KW-0238">DNA-binding</keyword>
<dbReference type="Pfam" id="PF13560">
    <property type="entry name" value="HTH_31"/>
    <property type="match status" value="1"/>
</dbReference>
<evidence type="ECO:0000313" key="4">
    <source>
        <dbReference type="Proteomes" id="UP000198210"/>
    </source>
</evidence>